<dbReference type="OrthoDB" id="8444138at2759"/>
<name>A0A9Q1IWB6_SYNKA</name>
<keyword evidence="1" id="KW-0812">Transmembrane</keyword>
<organism evidence="2 3">
    <name type="scientific">Synaphobranchus kaupii</name>
    <name type="common">Kaup's arrowtooth eel</name>
    <dbReference type="NCBI Taxonomy" id="118154"/>
    <lineage>
        <taxon>Eukaryota</taxon>
        <taxon>Metazoa</taxon>
        <taxon>Chordata</taxon>
        <taxon>Craniata</taxon>
        <taxon>Vertebrata</taxon>
        <taxon>Euteleostomi</taxon>
        <taxon>Actinopterygii</taxon>
        <taxon>Neopterygii</taxon>
        <taxon>Teleostei</taxon>
        <taxon>Anguilliformes</taxon>
        <taxon>Synaphobranchidae</taxon>
        <taxon>Synaphobranchus</taxon>
    </lineage>
</organism>
<protein>
    <recommendedName>
        <fullName evidence="4">Transmembrane protein</fullName>
    </recommendedName>
</protein>
<proteinExistence type="predicted"/>
<gene>
    <name evidence="2" type="ORF">SKAU_G00225880</name>
</gene>
<dbReference type="AlphaFoldDB" id="A0A9Q1IWB6"/>
<evidence type="ECO:0000313" key="2">
    <source>
        <dbReference type="EMBL" id="KAJ8355021.1"/>
    </source>
</evidence>
<dbReference type="EMBL" id="JAINUF010000007">
    <property type="protein sequence ID" value="KAJ8355021.1"/>
    <property type="molecule type" value="Genomic_DNA"/>
</dbReference>
<evidence type="ECO:0000256" key="1">
    <source>
        <dbReference type="SAM" id="Phobius"/>
    </source>
</evidence>
<keyword evidence="1" id="KW-1133">Transmembrane helix</keyword>
<evidence type="ECO:0000313" key="3">
    <source>
        <dbReference type="Proteomes" id="UP001152622"/>
    </source>
</evidence>
<keyword evidence="1" id="KW-0472">Membrane</keyword>
<feature type="transmembrane region" description="Helical" evidence="1">
    <location>
        <begin position="53"/>
        <end position="73"/>
    </location>
</feature>
<feature type="transmembrane region" description="Helical" evidence="1">
    <location>
        <begin position="27"/>
        <end position="46"/>
    </location>
</feature>
<reference evidence="2" key="1">
    <citation type="journal article" date="2023" name="Science">
        <title>Genome structures resolve the early diversification of teleost fishes.</title>
        <authorList>
            <person name="Parey E."/>
            <person name="Louis A."/>
            <person name="Montfort J."/>
            <person name="Bouchez O."/>
            <person name="Roques C."/>
            <person name="Iampietro C."/>
            <person name="Lluch J."/>
            <person name="Castinel A."/>
            <person name="Donnadieu C."/>
            <person name="Desvignes T."/>
            <person name="Floi Bucao C."/>
            <person name="Jouanno E."/>
            <person name="Wen M."/>
            <person name="Mejri S."/>
            <person name="Dirks R."/>
            <person name="Jansen H."/>
            <person name="Henkel C."/>
            <person name="Chen W.J."/>
            <person name="Zahm M."/>
            <person name="Cabau C."/>
            <person name="Klopp C."/>
            <person name="Thompson A.W."/>
            <person name="Robinson-Rechavi M."/>
            <person name="Braasch I."/>
            <person name="Lecointre G."/>
            <person name="Bobe J."/>
            <person name="Postlethwait J.H."/>
            <person name="Berthelot C."/>
            <person name="Roest Crollius H."/>
            <person name="Guiguen Y."/>
        </authorList>
    </citation>
    <scope>NUCLEOTIDE SEQUENCE</scope>
    <source>
        <tissue evidence="2">Blood</tissue>
    </source>
</reference>
<comment type="caution">
    <text evidence="2">The sequence shown here is derived from an EMBL/GenBank/DDBJ whole genome shotgun (WGS) entry which is preliminary data.</text>
</comment>
<accession>A0A9Q1IWB6</accession>
<feature type="transmembrane region" description="Helical" evidence="1">
    <location>
        <begin position="85"/>
        <end position="109"/>
    </location>
</feature>
<keyword evidence="3" id="KW-1185">Reference proteome</keyword>
<dbReference type="Proteomes" id="UP001152622">
    <property type="component" value="Chromosome 7"/>
</dbReference>
<sequence length="141" mass="14568">MSDPNTPVPPPVPSTSAVTFDPKSETVILPGGVVSVTGITIMTGGAELSWGSCLLAFGVWGTLIGLSVVPLGLWDLSVYGGTSHLLHTGLVVLAMSSGVVIAVLVCRFLRRKGILGEREVDEGKVVLVGERGRGCVKTVTV</sequence>
<evidence type="ECO:0008006" key="4">
    <source>
        <dbReference type="Google" id="ProtNLM"/>
    </source>
</evidence>